<protein>
    <recommendedName>
        <fullName evidence="3">Polyketide cyclase/dehydrase/lipid transport protein</fullName>
    </recommendedName>
</protein>
<sequence length="148" mass="16944">MRFDVDTKASPELARRAFTDFTDHRPRIWNRTLDPRKYELRELGDTWAVAREGTAGSPFWVVVRYDWSDPGVIRWTTVESSYGGAGDGLVRITPGTGGGSHVHAEWENTGARATQRPLLFLLHLPPMQRLIARLWTTTLDRYAEHERP</sequence>
<evidence type="ECO:0000313" key="1">
    <source>
        <dbReference type="EMBL" id="GID73173.1"/>
    </source>
</evidence>
<organism evidence="1 2">
    <name type="scientific">Paractinoplanes deccanensis</name>
    <dbReference type="NCBI Taxonomy" id="113561"/>
    <lineage>
        <taxon>Bacteria</taxon>
        <taxon>Bacillati</taxon>
        <taxon>Actinomycetota</taxon>
        <taxon>Actinomycetes</taxon>
        <taxon>Micromonosporales</taxon>
        <taxon>Micromonosporaceae</taxon>
        <taxon>Paractinoplanes</taxon>
    </lineage>
</organism>
<keyword evidence="2" id="KW-1185">Reference proteome</keyword>
<proteinExistence type="predicted"/>
<dbReference type="RefSeq" id="WP_203761101.1">
    <property type="nucleotide sequence ID" value="NZ_BAAABO010000029.1"/>
</dbReference>
<accession>A0ABQ3XZL4</accession>
<dbReference type="EMBL" id="BOMI01000030">
    <property type="protein sequence ID" value="GID73173.1"/>
    <property type="molecule type" value="Genomic_DNA"/>
</dbReference>
<comment type="caution">
    <text evidence="1">The sequence shown here is derived from an EMBL/GenBank/DDBJ whole genome shotgun (WGS) entry which is preliminary data.</text>
</comment>
<dbReference type="SUPFAM" id="SSF55961">
    <property type="entry name" value="Bet v1-like"/>
    <property type="match status" value="1"/>
</dbReference>
<dbReference type="Proteomes" id="UP000609879">
    <property type="component" value="Unassembled WGS sequence"/>
</dbReference>
<gene>
    <name evidence="1" type="ORF">Ade02nite_18140</name>
</gene>
<evidence type="ECO:0008006" key="3">
    <source>
        <dbReference type="Google" id="ProtNLM"/>
    </source>
</evidence>
<evidence type="ECO:0000313" key="2">
    <source>
        <dbReference type="Proteomes" id="UP000609879"/>
    </source>
</evidence>
<reference evidence="1 2" key="1">
    <citation type="submission" date="2021-01" db="EMBL/GenBank/DDBJ databases">
        <title>Whole genome shotgun sequence of Actinoplanes deccanensis NBRC 13994.</title>
        <authorList>
            <person name="Komaki H."/>
            <person name="Tamura T."/>
        </authorList>
    </citation>
    <scope>NUCLEOTIDE SEQUENCE [LARGE SCALE GENOMIC DNA]</scope>
    <source>
        <strain evidence="1 2">NBRC 13994</strain>
    </source>
</reference>
<name>A0ABQ3XZL4_9ACTN</name>